<evidence type="ECO:0000256" key="1">
    <source>
        <dbReference type="ARBA" id="ARBA00004173"/>
    </source>
</evidence>
<evidence type="ECO:0000256" key="3">
    <source>
        <dbReference type="ARBA" id="ARBA00004370"/>
    </source>
</evidence>
<evidence type="ECO:0000256" key="2">
    <source>
        <dbReference type="ARBA" id="ARBA00004240"/>
    </source>
</evidence>
<organism evidence="8 9">
    <name type="scientific">Sphagnum troendelagicum</name>
    <dbReference type="NCBI Taxonomy" id="128251"/>
    <lineage>
        <taxon>Eukaryota</taxon>
        <taxon>Viridiplantae</taxon>
        <taxon>Streptophyta</taxon>
        <taxon>Embryophyta</taxon>
        <taxon>Bryophyta</taxon>
        <taxon>Sphagnophytina</taxon>
        <taxon>Sphagnopsida</taxon>
        <taxon>Sphagnales</taxon>
        <taxon>Sphagnaceae</taxon>
        <taxon>Sphagnum</taxon>
    </lineage>
</organism>
<evidence type="ECO:0000256" key="4">
    <source>
        <dbReference type="ARBA" id="ARBA00022824"/>
    </source>
</evidence>
<sequence>MGRPRSSCSGVIYPVHQLYPRPEGGPLKHDHDLTLIFFHGYSNDTAVWETTWIQRGHPEVCWPQEWLPRSKEDKGLGSRILVLSVSFDANPQGAHESVEDIGKNLVHSLVNDSRYFKADHQQRIVLVGYSFGGLVIKSLVVEAKKTTQEHCKNGVDRSRRDSCRAFMRNLKGIVFYSVPHSGASKDFEKYFTDANNVPFLKPSDRSQGLTRCISDFNREMAQLTTDFLGSIKVDMNLYAIVEGKAMGSQVLIPTATGRVLTRNEYIKVEDANHMEVCQPVDEDHISYQKLWEFADIILQNPI</sequence>
<keyword evidence="6" id="KW-0472">Membrane</keyword>
<feature type="domain" description="DUF676" evidence="7">
    <location>
        <begin position="84"/>
        <end position="180"/>
    </location>
</feature>
<evidence type="ECO:0000313" key="9">
    <source>
        <dbReference type="Proteomes" id="UP001497512"/>
    </source>
</evidence>
<dbReference type="PANTHER" id="PTHR48182">
    <property type="entry name" value="PROTEIN SERAC1"/>
    <property type="match status" value="1"/>
</dbReference>
<keyword evidence="9" id="KW-1185">Reference proteome</keyword>
<dbReference type="Gene3D" id="3.40.50.1820">
    <property type="entry name" value="alpha/beta hydrolase"/>
    <property type="match status" value="1"/>
</dbReference>
<dbReference type="PANTHER" id="PTHR48182:SF2">
    <property type="entry name" value="PROTEIN SERAC1"/>
    <property type="match status" value="1"/>
</dbReference>
<protein>
    <recommendedName>
        <fullName evidence="7">DUF676 domain-containing protein</fullName>
    </recommendedName>
</protein>
<dbReference type="InterPro" id="IPR052374">
    <property type="entry name" value="SERAC1"/>
</dbReference>
<dbReference type="EMBL" id="OZ019911">
    <property type="protein sequence ID" value="CAK9212397.1"/>
    <property type="molecule type" value="Genomic_DNA"/>
</dbReference>
<dbReference type="SUPFAM" id="SSF53474">
    <property type="entry name" value="alpha/beta-Hydrolases"/>
    <property type="match status" value="1"/>
</dbReference>
<comment type="subcellular location">
    <subcellularLocation>
        <location evidence="2">Endoplasmic reticulum</location>
    </subcellularLocation>
    <subcellularLocation>
        <location evidence="3">Membrane</location>
    </subcellularLocation>
    <subcellularLocation>
        <location evidence="1">Mitochondrion</location>
    </subcellularLocation>
</comment>
<evidence type="ECO:0000256" key="5">
    <source>
        <dbReference type="ARBA" id="ARBA00023128"/>
    </source>
</evidence>
<dbReference type="Proteomes" id="UP001497512">
    <property type="component" value="Chromosome 19"/>
</dbReference>
<dbReference type="Pfam" id="PF05057">
    <property type="entry name" value="DUF676"/>
    <property type="match status" value="1"/>
</dbReference>
<evidence type="ECO:0000256" key="6">
    <source>
        <dbReference type="ARBA" id="ARBA00023136"/>
    </source>
</evidence>
<dbReference type="InterPro" id="IPR007751">
    <property type="entry name" value="DUF676_lipase-like"/>
</dbReference>
<dbReference type="InterPro" id="IPR029058">
    <property type="entry name" value="AB_hydrolase_fold"/>
</dbReference>
<keyword evidence="4" id="KW-0256">Endoplasmic reticulum</keyword>
<name>A0ABP0U429_9BRYO</name>
<evidence type="ECO:0000259" key="7">
    <source>
        <dbReference type="Pfam" id="PF05057"/>
    </source>
</evidence>
<evidence type="ECO:0000313" key="8">
    <source>
        <dbReference type="EMBL" id="CAK9212397.1"/>
    </source>
</evidence>
<accession>A0ABP0U429</accession>
<gene>
    <name evidence="8" type="ORF">CSSPTR1EN2_LOCUS11216</name>
</gene>
<proteinExistence type="predicted"/>
<reference evidence="8" key="1">
    <citation type="submission" date="2024-02" db="EMBL/GenBank/DDBJ databases">
        <authorList>
            <consortium name="ELIXIR-Norway"/>
            <consortium name="Elixir Norway"/>
        </authorList>
    </citation>
    <scope>NUCLEOTIDE SEQUENCE</scope>
</reference>
<keyword evidence="5" id="KW-0496">Mitochondrion</keyword>